<dbReference type="GO" id="GO:0005730">
    <property type="term" value="C:nucleolus"/>
    <property type="evidence" value="ECO:0007669"/>
    <property type="project" value="UniProtKB-SubCell"/>
</dbReference>
<name>A0A914AGJ2_PATMI</name>
<dbReference type="PANTHER" id="PTHR12730:SF0">
    <property type="entry name" value="PROTEIN SDA1 HOMOLOG"/>
    <property type="match status" value="1"/>
</dbReference>
<evidence type="ECO:0000259" key="8">
    <source>
        <dbReference type="Pfam" id="PF05285"/>
    </source>
</evidence>
<organism evidence="11 12">
    <name type="scientific">Patiria miniata</name>
    <name type="common">Bat star</name>
    <name type="synonym">Asterina miniata</name>
    <dbReference type="NCBI Taxonomy" id="46514"/>
    <lineage>
        <taxon>Eukaryota</taxon>
        <taxon>Metazoa</taxon>
        <taxon>Echinodermata</taxon>
        <taxon>Eleutherozoa</taxon>
        <taxon>Asterozoa</taxon>
        <taxon>Asteroidea</taxon>
        <taxon>Valvatacea</taxon>
        <taxon>Valvatida</taxon>
        <taxon>Asterinidae</taxon>
        <taxon>Patiria</taxon>
    </lineage>
</organism>
<comment type="function">
    <text evidence="6">Required for 60S pre-ribosomal subunits export to the cytoplasm.</text>
</comment>
<evidence type="ECO:0000313" key="12">
    <source>
        <dbReference type="Proteomes" id="UP000887568"/>
    </source>
</evidence>
<feature type="compositionally biased region" description="Basic and acidic residues" evidence="7">
    <location>
        <begin position="665"/>
        <end position="678"/>
    </location>
</feature>
<dbReference type="AlphaFoldDB" id="A0A914AGJ2"/>
<evidence type="ECO:0000256" key="4">
    <source>
        <dbReference type="ARBA" id="ARBA00022927"/>
    </source>
</evidence>
<dbReference type="PANTHER" id="PTHR12730">
    <property type="entry name" value="HSDA/SDA1-RELATED"/>
    <property type="match status" value="1"/>
</dbReference>
<dbReference type="InterPro" id="IPR027312">
    <property type="entry name" value="Sda1"/>
</dbReference>
<feature type="domain" description="SDA1 N-terminal" evidence="9">
    <location>
        <begin position="62"/>
        <end position="424"/>
    </location>
</feature>
<dbReference type="GO" id="GO:0015031">
    <property type="term" value="P:protein transport"/>
    <property type="evidence" value="ECO:0007669"/>
    <property type="project" value="UniProtKB-KW"/>
</dbReference>
<evidence type="ECO:0000256" key="7">
    <source>
        <dbReference type="SAM" id="MobiDB-lite"/>
    </source>
</evidence>
<feature type="compositionally biased region" description="Acidic residues" evidence="7">
    <location>
        <begin position="515"/>
        <end position="526"/>
    </location>
</feature>
<dbReference type="SUPFAM" id="SSF48371">
    <property type="entry name" value="ARM repeat"/>
    <property type="match status" value="1"/>
</dbReference>
<dbReference type="GO" id="GO:0042273">
    <property type="term" value="P:ribosomal large subunit biogenesis"/>
    <property type="evidence" value="ECO:0007669"/>
    <property type="project" value="UniProtKB-UniRule"/>
</dbReference>
<feature type="compositionally biased region" description="Polar residues" evidence="7">
    <location>
        <begin position="542"/>
        <end position="552"/>
    </location>
</feature>
<protein>
    <recommendedName>
        <fullName evidence="6">Protein SDA1</fullName>
    </recommendedName>
</protein>
<evidence type="ECO:0000256" key="3">
    <source>
        <dbReference type="ARBA" id="ARBA00022517"/>
    </source>
</evidence>
<proteinExistence type="inferred from homology"/>
<feature type="region of interest" description="Disordered" evidence="7">
    <location>
        <begin position="483"/>
        <end position="585"/>
    </location>
</feature>
<keyword evidence="4 6" id="KW-0653">Protein transport</keyword>
<dbReference type="InterPro" id="IPR048292">
    <property type="entry name" value="SDA1_C"/>
</dbReference>
<evidence type="ECO:0000256" key="1">
    <source>
        <dbReference type="ARBA" id="ARBA00005783"/>
    </source>
</evidence>
<feature type="compositionally biased region" description="Basic and acidic residues" evidence="7">
    <location>
        <begin position="504"/>
        <end position="514"/>
    </location>
</feature>
<dbReference type="OrthoDB" id="2196187at2759"/>
<dbReference type="GeneID" id="119733807"/>
<dbReference type="GO" id="GO:0000055">
    <property type="term" value="P:ribosomal large subunit export from nucleus"/>
    <property type="evidence" value="ECO:0007669"/>
    <property type="project" value="UniProtKB-UniRule"/>
</dbReference>
<evidence type="ECO:0000313" key="11">
    <source>
        <dbReference type="EnsemblMetazoa" id="XP_038063105.1"/>
    </source>
</evidence>
<feature type="compositionally biased region" description="Acidic residues" evidence="7">
    <location>
        <begin position="487"/>
        <end position="503"/>
    </location>
</feature>
<sequence length="684" mass="79229">MSDRNRNQLPNNLPQLQNLIKRDPQSYIEEFLQQYRHYESNLQIFQLKPTQHSKNLAELVMFFCQVSQCYPKELAGYPQQLIDLLQRHSTVLDPDMRMTFCKGLILLRNKGLIEPTSLLELFFELLRCQDKLLRKMLYHHLVNDIKRINKKHKDNRVNTTLQNFMYTMLRESNVAAGKMSLDVMIELYRKNIWRDAKTVNVIVTACFSKITKIVVAALKFFLGTNAEEDDDSDSDSDDDAPNQRTLMMAQRVNKKTRKRQRKTQKALKVLKKDKKKKKAVSFNFSALHLIHDPQDFAEKLFRQLESSNERFEVKLMMMNLVSRLVGIHELFLFNFYPFLQRFVQPHQREVTKILLFAAQSTHQLVPPDIIETLVRTIVNNFVTERNSNDVMAVGLNAVREICSRCPLAMGADLLQDLVQYKSYRNKAVVSAARSLISLFRGINPEMLHKKDRGKPTEHSREIRAKEYGELVAQDFIPGAEVLKDQTGEEENEDSEESDSDDSEGGWHDVVHSSDEETEGKEDEESNPAESLTAEEKKARATAISQTRLLTQQDFKDIKVHQLSKQLEGSKSNKRGTKRKHVEIDDEKSGEVLSLNRIEGINSRPRHDKEARLATVMAGREGRKKYGSKKGRMNPNASTTNKEKKKKKPFMMVKQKIGVRVKTKRSFRDKQIALRDSLLKKQKRH</sequence>
<dbReference type="CTD" id="55153"/>
<keyword evidence="2 6" id="KW-0813">Transport</keyword>
<dbReference type="RefSeq" id="XP_038063105.1">
    <property type="nucleotide sequence ID" value="XM_038207177.1"/>
</dbReference>
<dbReference type="OMA" id="AMYKTYK"/>
<keyword evidence="12" id="KW-1185">Reference proteome</keyword>
<feature type="region of interest" description="Disordered" evidence="7">
    <location>
        <begin position="597"/>
        <end position="684"/>
    </location>
</feature>
<feature type="compositionally biased region" description="Basic residues" evidence="7">
    <location>
        <begin position="621"/>
        <end position="631"/>
    </location>
</feature>
<accession>A0A914AGJ2</accession>
<keyword evidence="3 6" id="KW-0690">Ribosome biogenesis</keyword>
<evidence type="ECO:0000259" key="10">
    <source>
        <dbReference type="Pfam" id="PF21638"/>
    </source>
</evidence>
<dbReference type="InterPro" id="IPR016024">
    <property type="entry name" value="ARM-type_fold"/>
</dbReference>
<dbReference type="EnsemblMetazoa" id="XM_038207177.1">
    <property type="protein sequence ID" value="XP_038063105.1"/>
    <property type="gene ID" value="LOC119733807"/>
</dbReference>
<comment type="subcellular location">
    <subcellularLocation>
        <location evidence="6">Nucleus</location>
        <location evidence="6">Nucleolus</location>
    </subcellularLocation>
</comment>
<feature type="compositionally biased region" description="Basic residues" evidence="7">
    <location>
        <begin position="571"/>
        <end position="580"/>
    </location>
</feature>
<dbReference type="Pfam" id="PF08158">
    <property type="entry name" value="SDA1_HEAT"/>
    <property type="match status" value="1"/>
</dbReference>
<evidence type="ECO:0000256" key="2">
    <source>
        <dbReference type="ARBA" id="ARBA00022448"/>
    </source>
</evidence>
<dbReference type="InterPro" id="IPR007949">
    <property type="entry name" value="SDA1_MD"/>
</dbReference>
<dbReference type="InterPro" id="IPR012977">
    <property type="entry name" value="SDA1_N"/>
</dbReference>
<feature type="domain" description="SDA1 middle" evidence="8">
    <location>
        <begin position="488"/>
        <end position="618"/>
    </location>
</feature>
<keyword evidence="5 6" id="KW-0539">Nucleus</keyword>
<dbReference type="Pfam" id="PF21638">
    <property type="entry name" value="SDA1_C"/>
    <property type="match status" value="1"/>
</dbReference>
<dbReference type="Pfam" id="PF05285">
    <property type="entry name" value="SDA1_dom"/>
    <property type="match status" value="1"/>
</dbReference>
<feature type="domain" description="SDA1 C-terminal" evidence="10">
    <location>
        <begin position="637"/>
        <end position="682"/>
    </location>
</feature>
<evidence type="ECO:0000259" key="9">
    <source>
        <dbReference type="Pfam" id="PF08158"/>
    </source>
</evidence>
<comment type="similarity">
    <text evidence="1 6">Belongs to the SDA1 family.</text>
</comment>
<dbReference type="Proteomes" id="UP000887568">
    <property type="component" value="Unplaced"/>
</dbReference>
<evidence type="ECO:0000256" key="5">
    <source>
        <dbReference type="ARBA" id="ARBA00023242"/>
    </source>
</evidence>
<evidence type="ECO:0000256" key="6">
    <source>
        <dbReference type="RuleBase" id="RU365057"/>
    </source>
</evidence>
<reference evidence="11" key="1">
    <citation type="submission" date="2022-11" db="UniProtKB">
        <authorList>
            <consortium name="EnsemblMetazoa"/>
        </authorList>
    </citation>
    <scope>IDENTIFICATION</scope>
</reference>